<dbReference type="InterPro" id="IPR000209">
    <property type="entry name" value="Peptidase_S8/S53_dom"/>
</dbReference>
<dbReference type="Proteomes" id="UP000601099">
    <property type="component" value="Unassembled WGS sequence"/>
</dbReference>
<comment type="caution">
    <text evidence="7">The sequence shown here is derived from an EMBL/GenBank/DDBJ whole genome shotgun (WGS) entry which is preliminary data.</text>
</comment>
<evidence type="ECO:0000313" key="8">
    <source>
        <dbReference type="Proteomes" id="UP000601099"/>
    </source>
</evidence>
<reference evidence="7 8" key="1">
    <citation type="submission" date="2020-11" db="EMBL/GenBank/DDBJ databases">
        <title>Hymenobacter sp.</title>
        <authorList>
            <person name="Kim M.K."/>
        </authorList>
    </citation>
    <scope>NUCLEOTIDE SEQUENCE [LARGE SCALE GENOMIC DNA]</scope>
    <source>
        <strain evidence="7 8">BT594</strain>
    </source>
</reference>
<dbReference type="RefSeq" id="WP_196955952.1">
    <property type="nucleotide sequence ID" value="NZ_JADWYK010000009.1"/>
</dbReference>
<feature type="domain" description="Peptidase S8/S53" evidence="6">
    <location>
        <begin position="175"/>
        <end position="492"/>
    </location>
</feature>
<dbReference type="InterPro" id="IPR036852">
    <property type="entry name" value="Peptidase_S8/S53_dom_sf"/>
</dbReference>
<dbReference type="Gene3D" id="3.40.50.200">
    <property type="entry name" value="Peptidase S8/S53 domain"/>
    <property type="match status" value="1"/>
</dbReference>
<proteinExistence type="inferred from homology"/>
<feature type="active site" description="Charge relay system" evidence="5">
    <location>
        <position position="184"/>
    </location>
</feature>
<feature type="active site" description="Charge relay system" evidence="5">
    <location>
        <position position="219"/>
    </location>
</feature>
<accession>A0ABS0L5Y0</accession>
<dbReference type="EMBL" id="JADWYK010000009">
    <property type="protein sequence ID" value="MBG8554938.1"/>
    <property type="molecule type" value="Genomic_DNA"/>
</dbReference>
<evidence type="ECO:0000259" key="6">
    <source>
        <dbReference type="Pfam" id="PF00082"/>
    </source>
</evidence>
<dbReference type="InterPro" id="IPR015500">
    <property type="entry name" value="Peptidase_S8_subtilisin-rel"/>
</dbReference>
<feature type="active site" description="Charge relay system" evidence="5">
    <location>
        <position position="443"/>
    </location>
</feature>
<organism evidence="7 8">
    <name type="scientific">Hymenobacter guriensis</name>
    <dbReference type="NCBI Taxonomy" id="2793065"/>
    <lineage>
        <taxon>Bacteria</taxon>
        <taxon>Pseudomonadati</taxon>
        <taxon>Bacteroidota</taxon>
        <taxon>Cytophagia</taxon>
        <taxon>Cytophagales</taxon>
        <taxon>Hymenobacteraceae</taxon>
        <taxon>Hymenobacter</taxon>
    </lineage>
</organism>
<comment type="similarity">
    <text evidence="1 5">Belongs to the peptidase S8 family.</text>
</comment>
<keyword evidence="3 5" id="KW-0378">Hydrolase</keyword>
<evidence type="ECO:0000256" key="3">
    <source>
        <dbReference type="ARBA" id="ARBA00022801"/>
    </source>
</evidence>
<protein>
    <submittedName>
        <fullName evidence="7">S8 family serine peptidase</fullName>
    </submittedName>
</protein>
<evidence type="ECO:0000256" key="5">
    <source>
        <dbReference type="PROSITE-ProRule" id="PRU01240"/>
    </source>
</evidence>
<dbReference type="PANTHER" id="PTHR43806:SF11">
    <property type="entry name" value="CEREVISIN-RELATED"/>
    <property type="match status" value="1"/>
</dbReference>
<dbReference type="Pfam" id="PF00082">
    <property type="entry name" value="Peptidase_S8"/>
    <property type="match status" value="1"/>
</dbReference>
<sequence>MHPSFFTPRSLSVLGLSLGLLASCSKEDIQLKDAAPQSAALSSAAAAADAGSVVRRGNQYIIISSTDALPADLAAQTQAANGTLTDQLPGTGLALATSTDPNFAAKAGRISGVRSVIHDFSFQGFNPASDRNLEAVAEAENTNPASAGDNERYFPLQWGHTAIQAPEAWNAGARGAGALVAVLDGGFDLTHPDLQPNIVGSRSFVPGEPAQFGLTSFSHGSHTAGTIAAADNSLGVIGVAPDAKLLLVKVLRDAGSGSFSWMIQGIYYAVEQKADVINMSLGAAIPRNSKFRDDNGTPDDTTDDKWVNETKEIQELLVAISKATTYATQHGATVIASSGNDANNGQRDQDLVHIPSGATNVISISATAPTGWAMNPFGTNLDGVASYTNYGISDVTFAAPGGDAAYPGSDISTVAGVRQYTYAFDMVFSCTSLGRYTWSAGTSMAGPHAAGVAALIVGKNGGQMDPAQVRATLRASADDLGKPGRDPYYGYGRVNAFRAVTQAQ</sequence>
<name>A0ABS0L5Y0_9BACT</name>
<dbReference type="InterPro" id="IPR050131">
    <property type="entry name" value="Peptidase_S8_subtilisin-like"/>
</dbReference>
<dbReference type="SUPFAM" id="SSF52743">
    <property type="entry name" value="Subtilisin-like"/>
    <property type="match status" value="1"/>
</dbReference>
<dbReference type="PANTHER" id="PTHR43806">
    <property type="entry name" value="PEPTIDASE S8"/>
    <property type="match status" value="1"/>
</dbReference>
<evidence type="ECO:0000256" key="2">
    <source>
        <dbReference type="ARBA" id="ARBA00022670"/>
    </source>
</evidence>
<keyword evidence="4 5" id="KW-0720">Serine protease</keyword>
<dbReference type="InterPro" id="IPR023828">
    <property type="entry name" value="Peptidase_S8_Ser-AS"/>
</dbReference>
<evidence type="ECO:0000313" key="7">
    <source>
        <dbReference type="EMBL" id="MBG8554938.1"/>
    </source>
</evidence>
<evidence type="ECO:0000256" key="1">
    <source>
        <dbReference type="ARBA" id="ARBA00011073"/>
    </source>
</evidence>
<keyword evidence="2 5" id="KW-0645">Protease</keyword>
<keyword evidence="8" id="KW-1185">Reference proteome</keyword>
<evidence type="ECO:0000256" key="4">
    <source>
        <dbReference type="ARBA" id="ARBA00022825"/>
    </source>
</evidence>
<dbReference type="PROSITE" id="PS00138">
    <property type="entry name" value="SUBTILASE_SER"/>
    <property type="match status" value="1"/>
</dbReference>
<gene>
    <name evidence="7" type="ORF">I5L79_15385</name>
</gene>
<dbReference type="PRINTS" id="PR00723">
    <property type="entry name" value="SUBTILISIN"/>
</dbReference>
<dbReference type="PROSITE" id="PS51892">
    <property type="entry name" value="SUBTILASE"/>
    <property type="match status" value="1"/>
</dbReference>